<gene>
    <name evidence="2" type="ORF">CLM73_21055</name>
</gene>
<evidence type="ECO:0008006" key="4">
    <source>
        <dbReference type="Google" id="ProtNLM"/>
    </source>
</evidence>
<sequence>MNRLAAGFALSIVLCSPAAWAAGKPSFDCARARTAVEKAICADGGLAEQDASIARHFGKARMTFDPATGKALTEDQRWFVKVRDEAYASPPGNDPPQKELADRLKYRDAFLSSLVLKRRQGFEGDWENLAGGISIKRQPDGSLAFDGSAAHPENGRWVCDVRGAGAVKNNAVVVETVDAEGWTLTLSRKGYGLVLSENPPAGAADAASRPYCGLNGALGGVYYPVSRP</sequence>
<dbReference type="Proteomes" id="UP000239477">
    <property type="component" value="Chromosome"/>
</dbReference>
<proteinExistence type="predicted"/>
<protein>
    <recommendedName>
        <fullName evidence="4">Lysozyme inhibitor LprI N-terminal domain-containing protein</fullName>
    </recommendedName>
</protein>
<dbReference type="OrthoDB" id="6027915at2"/>
<organism evidence="2 3">
    <name type="scientific">Achromobacter spanius</name>
    <dbReference type="NCBI Taxonomy" id="217203"/>
    <lineage>
        <taxon>Bacteria</taxon>
        <taxon>Pseudomonadati</taxon>
        <taxon>Pseudomonadota</taxon>
        <taxon>Betaproteobacteria</taxon>
        <taxon>Burkholderiales</taxon>
        <taxon>Alcaligenaceae</taxon>
        <taxon>Achromobacter</taxon>
    </lineage>
</organism>
<feature type="signal peptide" evidence="1">
    <location>
        <begin position="1"/>
        <end position="21"/>
    </location>
</feature>
<dbReference type="EMBL" id="CP023270">
    <property type="protein sequence ID" value="AVJ29394.1"/>
    <property type="molecule type" value="Genomic_DNA"/>
</dbReference>
<evidence type="ECO:0000256" key="1">
    <source>
        <dbReference type="SAM" id="SignalP"/>
    </source>
</evidence>
<accession>A0A2S0IBN6</accession>
<evidence type="ECO:0000313" key="3">
    <source>
        <dbReference type="Proteomes" id="UP000239477"/>
    </source>
</evidence>
<dbReference type="AlphaFoldDB" id="A0A2S0IBN6"/>
<dbReference type="RefSeq" id="WP_105240102.1">
    <property type="nucleotide sequence ID" value="NZ_CP023270.1"/>
</dbReference>
<keyword evidence="3" id="KW-1185">Reference proteome</keyword>
<feature type="chain" id="PRO_5015528988" description="Lysozyme inhibitor LprI N-terminal domain-containing protein" evidence="1">
    <location>
        <begin position="22"/>
        <end position="228"/>
    </location>
</feature>
<evidence type="ECO:0000313" key="2">
    <source>
        <dbReference type="EMBL" id="AVJ29394.1"/>
    </source>
</evidence>
<reference evidence="2 3" key="1">
    <citation type="submission" date="2017-09" db="EMBL/GenBank/DDBJ databases">
        <title>Genomic, metabolic, and phenotypic characteristics of bacterial isolates from the natural microbiome of the model nematode Caenorhabditis elegans.</title>
        <authorList>
            <person name="Zimmermann J."/>
            <person name="Obeng N."/>
            <person name="Yang W."/>
            <person name="Obeng O."/>
            <person name="Kissoyan K."/>
            <person name="Pees B."/>
            <person name="Dirksen P."/>
            <person name="Hoppner M."/>
            <person name="Franke A."/>
            <person name="Rosenstiel P."/>
            <person name="Leippe M."/>
            <person name="Dierking K."/>
            <person name="Kaleta C."/>
            <person name="Schulenburg H."/>
        </authorList>
    </citation>
    <scope>NUCLEOTIDE SEQUENCE [LARGE SCALE GENOMIC DNA]</scope>
    <source>
        <strain evidence="2 3">MYb73</strain>
    </source>
</reference>
<keyword evidence="1" id="KW-0732">Signal</keyword>
<name>A0A2S0IBN6_9BURK</name>